<name>A5N743_CLOK5</name>
<dbReference type="InterPro" id="IPR022689">
    <property type="entry name" value="Iron_dep_repressor"/>
</dbReference>
<dbReference type="HOGENOM" id="CLU_069532_3_1_9"/>
<evidence type="ECO:0000259" key="5">
    <source>
        <dbReference type="PROSITE" id="PS50944"/>
    </source>
</evidence>
<dbReference type="PROSITE" id="PS50944">
    <property type="entry name" value="HTH_DTXR"/>
    <property type="match status" value="1"/>
</dbReference>
<dbReference type="EMBL" id="CP000673">
    <property type="protein sequence ID" value="EDK33124.1"/>
    <property type="molecule type" value="Genomic_DNA"/>
</dbReference>
<accession>A5N743</accession>
<evidence type="ECO:0000313" key="6">
    <source>
        <dbReference type="EMBL" id="EDK33124.1"/>
    </source>
</evidence>
<organism evidence="6 7">
    <name type="scientific">Clostridium kluyveri (strain ATCC 8527 / DSM 555 / NBRC 12016 / NCIMB 10680 / K1)</name>
    <dbReference type="NCBI Taxonomy" id="431943"/>
    <lineage>
        <taxon>Bacteria</taxon>
        <taxon>Bacillati</taxon>
        <taxon>Bacillota</taxon>
        <taxon>Clostridia</taxon>
        <taxon>Eubacteriales</taxon>
        <taxon>Clostridiaceae</taxon>
        <taxon>Clostridium</taxon>
    </lineage>
</organism>
<evidence type="ECO:0000256" key="2">
    <source>
        <dbReference type="ARBA" id="ARBA00023015"/>
    </source>
</evidence>
<dbReference type="PANTHER" id="PTHR33238:SF7">
    <property type="entry name" value="IRON-DEPENDENT TRANSCRIPTIONAL REGULATOR"/>
    <property type="match status" value="1"/>
</dbReference>
<dbReference type="Gene3D" id="1.10.60.10">
    <property type="entry name" value="Iron dependent repressor, metal binding and dimerisation domain"/>
    <property type="match status" value="1"/>
</dbReference>
<dbReference type="InterPro" id="IPR022687">
    <property type="entry name" value="HTH_DTXR"/>
</dbReference>
<dbReference type="Proteomes" id="UP000002411">
    <property type="component" value="Chromosome"/>
</dbReference>
<dbReference type="SUPFAM" id="SSF47979">
    <property type="entry name" value="Iron-dependent repressor protein, dimerization domain"/>
    <property type="match status" value="1"/>
</dbReference>
<dbReference type="PANTHER" id="PTHR33238">
    <property type="entry name" value="IRON (METAL) DEPENDENT REPRESSOR, DTXR FAMILY"/>
    <property type="match status" value="1"/>
</dbReference>
<dbReference type="AlphaFoldDB" id="A5N743"/>
<comment type="similarity">
    <text evidence="1">Belongs to the DtxR/MntR family.</text>
</comment>
<dbReference type="GO" id="GO:0046914">
    <property type="term" value="F:transition metal ion binding"/>
    <property type="evidence" value="ECO:0007669"/>
    <property type="project" value="InterPro"/>
</dbReference>
<dbReference type="InterPro" id="IPR036390">
    <property type="entry name" value="WH_DNA-bd_sf"/>
</dbReference>
<dbReference type="InterPro" id="IPR050536">
    <property type="entry name" value="DtxR_MntR_Metal-Reg"/>
</dbReference>
<keyword evidence="3" id="KW-0238">DNA-binding</keyword>
<dbReference type="Pfam" id="PF02742">
    <property type="entry name" value="Fe_dep_repr_C"/>
    <property type="match status" value="1"/>
</dbReference>
<dbReference type="InterPro" id="IPR001367">
    <property type="entry name" value="Fe_dep_repressor"/>
</dbReference>
<dbReference type="GO" id="GO:0003700">
    <property type="term" value="F:DNA-binding transcription factor activity"/>
    <property type="evidence" value="ECO:0007669"/>
    <property type="project" value="InterPro"/>
</dbReference>
<dbReference type="InterPro" id="IPR036388">
    <property type="entry name" value="WH-like_DNA-bd_sf"/>
</dbReference>
<keyword evidence="2" id="KW-0805">Transcription regulation</keyword>
<protein>
    <submittedName>
        <fullName evidence="6">Transcriptional regulator</fullName>
    </submittedName>
</protein>
<dbReference type="Pfam" id="PF01325">
    <property type="entry name" value="Fe_dep_repress"/>
    <property type="match status" value="1"/>
</dbReference>
<dbReference type="SMART" id="SM00529">
    <property type="entry name" value="HTH_DTXR"/>
    <property type="match status" value="1"/>
</dbReference>
<sequence length="123" mass="13973">MKVHESAENYLETILVLSKRNGTVRSIDIVRELGFSKPSISVAMKNLRQNNYIVMDDEGYIELTSKGFEIAAKMYERHTIISKLLIKLGVDEKKAVEDACRIEHVISEESFEAIKKAAGKMIR</sequence>
<dbReference type="Gene3D" id="1.10.10.10">
    <property type="entry name" value="Winged helix-like DNA-binding domain superfamily/Winged helix DNA-binding domain"/>
    <property type="match status" value="1"/>
</dbReference>
<dbReference type="GO" id="GO:0046983">
    <property type="term" value="F:protein dimerization activity"/>
    <property type="evidence" value="ECO:0007669"/>
    <property type="project" value="InterPro"/>
</dbReference>
<dbReference type="SUPFAM" id="SSF46785">
    <property type="entry name" value="Winged helix' DNA-binding domain"/>
    <property type="match status" value="1"/>
</dbReference>
<dbReference type="InterPro" id="IPR036421">
    <property type="entry name" value="Fe_dep_repressor_sf"/>
</dbReference>
<feature type="domain" description="HTH dtxR-type" evidence="5">
    <location>
        <begin position="1"/>
        <end position="64"/>
    </location>
</feature>
<evidence type="ECO:0000313" key="7">
    <source>
        <dbReference type="Proteomes" id="UP000002411"/>
    </source>
</evidence>
<keyword evidence="4" id="KW-0804">Transcription</keyword>
<dbReference type="eggNOG" id="COG1321">
    <property type="taxonomic scope" value="Bacteria"/>
</dbReference>
<dbReference type="STRING" id="431943.CKL_1082"/>
<evidence type="ECO:0000256" key="1">
    <source>
        <dbReference type="ARBA" id="ARBA00007871"/>
    </source>
</evidence>
<dbReference type="GO" id="GO:0003677">
    <property type="term" value="F:DNA binding"/>
    <property type="evidence" value="ECO:0007669"/>
    <property type="project" value="UniProtKB-KW"/>
</dbReference>
<dbReference type="RefSeq" id="WP_012101461.1">
    <property type="nucleotide sequence ID" value="NC_009706.1"/>
</dbReference>
<evidence type="ECO:0000256" key="3">
    <source>
        <dbReference type="ARBA" id="ARBA00023125"/>
    </source>
</evidence>
<dbReference type="KEGG" id="ckl:CKL_1082"/>
<keyword evidence="7" id="KW-1185">Reference proteome</keyword>
<evidence type="ECO:0000256" key="4">
    <source>
        <dbReference type="ARBA" id="ARBA00023163"/>
    </source>
</evidence>
<gene>
    <name evidence="6" type="ordered locus">CKL_1082</name>
</gene>
<reference evidence="6 7" key="1">
    <citation type="journal article" date="2008" name="Proc. Natl. Acad. Sci. U.S.A.">
        <title>The genome of Clostridium kluyveri, a strict anaerobe with unique metabolic features.</title>
        <authorList>
            <person name="Seedorf H."/>
            <person name="Fricke W.F."/>
            <person name="Veith B."/>
            <person name="Brueggemann H."/>
            <person name="Liesegang H."/>
            <person name="Strittmatter A."/>
            <person name="Miethke M."/>
            <person name="Buckel W."/>
            <person name="Hinderberger J."/>
            <person name="Li F."/>
            <person name="Hagemeier C."/>
            <person name="Thauer R.K."/>
            <person name="Gottschalk G."/>
        </authorList>
    </citation>
    <scope>NUCLEOTIDE SEQUENCE [LARGE SCALE GENOMIC DNA]</scope>
    <source>
        <strain evidence="7">ATCC 8527 / DSM 555 / NCIMB 10680</strain>
    </source>
</reference>
<proteinExistence type="inferred from homology"/>